<sequence length="86" mass="10099">MLDIGKYLTCFRLSAFRFEGLKTHTKTYISIGIGYHECALQCSLLYWRKDGYLDGSWPSRQGREEFVARYHMPLSENSRFHLSRAS</sequence>
<dbReference type="EMBL" id="HG001883">
    <property type="protein sequence ID" value="CDF37890.1"/>
    <property type="molecule type" value="Genomic_DNA"/>
</dbReference>
<reference evidence="2" key="1">
    <citation type="journal article" date="2013" name="Proc. Natl. Acad. Sci. U.S.A.">
        <title>Genome structure and metabolic features in the red seaweed Chondrus crispus shed light on evolution of the Archaeplastida.</title>
        <authorList>
            <person name="Collen J."/>
            <person name="Porcel B."/>
            <person name="Carre W."/>
            <person name="Ball S.G."/>
            <person name="Chaparro C."/>
            <person name="Tonon T."/>
            <person name="Barbeyron T."/>
            <person name="Michel G."/>
            <person name="Noel B."/>
            <person name="Valentin K."/>
            <person name="Elias M."/>
            <person name="Artiguenave F."/>
            <person name="Arun A."/>
            <person name="Aury J.M."/>
            <person name="Barbosa-Neto J.F."/>
            <person name="Bothwell J.H."/>
            <person name="Bouget F.Y."/>
            <person name="Brillet L."/>
            <person name="Cabello-Hurtado F."/>
            <person name="Capella-Gutierrez S."/>
            <person name="Charrier B."/>
            <person name="Cladiere L."/>
            <person name="Cock J.M."/>
            <person name="Coelho S.M."/>
            <person name="Colleoni C."/>
            <person name="Czjzek M."/>
            <person name="Da Silva C."/>
            <person name="Delage L."/>
            <person name="Denoeud F."/>
            <person name="Deschamps P."/>
            <person name="Dittami S.M."/>
            <person name="Gabaldon T."/>
            <person name="Gachon C.M."/>
            <person name="Groisillier A."/>
            <person name="Herve C."/>
            <person name="Jabbari K."/>
            <person name="Katinka M."/>
            <person name="Kloareg B."/>
            <person name="Kowalczyk N."/>
            <person name="Labadie K."/>
            <person name="Leblanc C."/>
            <person name="Lopez P.J."/>
            <person name="McLachlan D.H."/>
            <person name="Meslet-Cladiere L."/>
            <person name="Moustafa A."/>
            <person name="Nehr Z."/>
            <person name="Nyvall Collen P."/>
            <person name="Panaud O."/>
            <person name="Partensky F."/>
            <person name="Poulain J."/>
            <person name="Rensing S.A."/>
            <person name="Rousvoal S."/>
            <person name="Samson G."/>
            <person name="Symeonidi A."/>
            <person name="Weissenbach J."/>
            <person name="Zambounis A."/>
            <person name="Wincker P."/>
            <person name="Boyen C."/>
        </authorList>
    </citation>
    <scope>NUCLEOTIDE SEQUENCE [LARGE SCALE GENOMIC DNA]</scope>
    <source>
        <strain evidence="2">cv. Stackhouse</strain>
    </source>
</reference>
<protein>
    <submittedName>
        <fullName evidence="1">Uncharacterized protein</fullName>
    </submittedName>
</protein>
<keyword evidence="2" id="KW-1185">Reference proteome</keyword>
<dbReference type="Gramene" id="CDF37890">
    <property type="protein sequence ID" value="CDF37890"/>
    <property type="gene ID" value="CHC_T00000023001"/>
</dbReference>
<dbReference type="GeneID" id="17325505"/>
<evidence type="ECO:0000313" key="2">
    <source>
        <dbReference type="Proteomes" id="UP000012073"/>
    </source>
</evidence>
<accession>R7QKF7</accession>
<gene>
    <name evidence="1" type="ORF">CHC_T00000023001</name>
</gene>
<dbReference type="Proteomes" id="UP000012073">
    <property type="component" value="Unassembled WGS sequence"/>
</dbReference>
<organism evidence="1 2">
    <name type="scientific">Chondrus crispus</name>
    <name type="common">Carrageen Irish moss</name>
    <name type="synonym">Polymorpha crispa</name>
    <dbReference type="NCBI Taxonomy" id="2769"/>
    <lineage>
        <taxon>Eukaryota</taxon>
        <taxon>Rhodophyta</taxon>
        <taxon>Florideophyceae</taxon>
        <taxon>Rhodymeniophycidae</taxon>
        <taxon>Gigartinales</taxon>
        <taxon>Gigartinaceae</taxon>
        <taxon>Chondrus</taxon>
    </lineage>
</organism>
<dbReference type="AlphaFoldDB" id="R7QKF7"/>
<dbReference type="RefSeq" id="XP_005717761.1">
    <property type="nucleotide sequence ID" value="XM_005717704.1"/>
</dbReference>
<dbReference type="KEGG" id="ccp:CHC_T00000023001"/>
<proteinExistence type="predicted"/>
<name>R7QKF7_CHOCR</name>
<evidence type="ECO:0000313" key="1">
    <source>
        <dbReference type="EMBL" id="CDF37890.1"/>
    </source>
</evidence>